<keyword evidence="7 14" id="KW-0418">Kinase</keyword>
<dbReference type="CDD" id="cd00082">
    <property type="entry name" value="HisKA"/>
    <property type="match status" value="1"/>
</dbReference>
<dbReference type="InterPro" id="IPR036097">
    <property type="entry name" value="HisK_dim/P_sf"/>
</dbReference>
<dbReference type="SMART" id="SM00388">
    <property type="entry name" value="HisKA"/>
    <property type="match status" value="1"/>
</dbReference>
<dbReference type="SUPFAM" id="SSF55874">
    <property type="entry name" value="ATPase domain of HSP90 chaperone/DNA topoisomerase II/histidine kinase"/>
    <property type="match status" value="1"/>
</dbReference>
<feature type="transmembrane region" description="Helical" evidence="11">
    <location>
        <begin position="76"/>
        <end position="95"/>
    </location>
</feature>
<gene>
    <name evidence="14" type="ORF">ATJ97_1591</name>
</gene>
<dbReference type="FunFam" id="1.10.287.130:FF:000001">
    <property type="entry name" value="Two-component sensor histidine kinase"/>
    <property type="match status" value="1"/>
</dbReference>
<dbReference type="Gene3D" id="1.10.287.130">
    <property type="match status" value="1"/>
</dbReference>
<evidence type="ECO:0000313" key="15">
    <source>
        <dbReference type="Proteomes" id="UP000222106"/>
    </source>
</evidence>
<dbReference type="InterPro" id="IPR004358">
    <property type="entry name" value="Sig_transdc_His_kin-like_C"/>
</dbReference>
<dbReference type="InterPro" id="IPR036890">
    <property type="entry name" value="HATPase_C_sf"/>
</dbReference>
<comment type="caution">
    <text evidence="14">The sequence shown here is derived from an EMBL/GenBank/DDBJ whole genome shotgun (WGS) entry which is preliminary data.</text>
</comment>
<dbReference type="PANTHER" id="PTHR43711:SF1">
    <property type="entry name" value="HISTIDINE KINASE 1"/>
    <property type="match status" value="1"/>
</dbReference>
<keyword evidence="6" id="KW-0808">Transferase</keyword>
<comment type="cofactor">
    <cofactor evidence="2">
        <name>a divalent metal cation</name>
        <dbReference type="ChEBI" id="CHEBI:60240"/>
    </cofactor>
</comment>
<evidence type="ECO:0000256" key="7">
    <source>
        <dbReference type="ARBA" id="ARBA00022777"/>
    </source>
</evidence>
<keyword evidence="5" id="KW-0597">Phosphoprotein</keyword>
<feature type="transmembrane region" description="Helical" evidence="11">
    <location>
        <begin position="107"/>
        <end position="127"/>
    </location>
</feature>
<dbReference type="EMBL" id="PDJI01000004">
    <property type="protein sequence ID" value="PFG39096.1"/>
    <property type="molecule type" value="Genomic_DNA"/>
</dbReference>
<dbReference type="Gene3D" id="3.30.450.20">
    <property type="entry name" value="PAS domain"/>
    <property type="match status" value="1"/>
</dbReference>
<dbReference type="InterPro" id="IPR035965">
    <property type="entry name" value="PAS-like_dom_sf"/>
</dbReference>
<dbReference type="Gene3D" id="3.30.565.10">
    <property type="entry name" value="Histidine kinase-like ATPase, C-terminal domain"/>
    <property type="match status" value="1"/>
</dbReference>
<dbReference type="GO" id="GO:0005886">
    <property type="term" value="C:plasma membrane"/>
    <property type="evidence" value="ECO:0007669"/>
    <property type="project" value="UniProtKB-SubCell"/>
</dbReference>
<evidence type="ECO:0000256" key="3">
    <source>
        <dbReference type="ARBA" id="ARBA00004236"/>
    </source>
</evidence>
<keyword evidence="8" id="KW-0902">Two-component regulatory system</keyword>
<evidence type="ECO:0000256" key="1">
    <source>
        <dbReference type="ARBA" id="ARBA00000085"/>
    </source>
</evidence>
<dbReference type="InterPro" id="IPR050736">
    <property type="entry name" value="Sensor_HK_Regulatory"/>
</dbReference>
<evidence type="ECO:0000313" key="14">
    <source>
        <dbReference type="EMBL" id="PFG39096.1"/>
    </source>
</evidence>
<evidence type="ECO:0000256" key="2">
    <source>
        <dbReference type="ARBA" id="ARBA00001968"/>
    </source>
</evidence>
<evidence type="ECO:0000256" key="10">
    <source>
        <dbReference type="SAM" id="MobiDB-lite"/>
    </source>
</evidence>
<evidence type="ECO:0000259" key="13">
    <source>
        <dbReference type="PROSITE" id="PS50113"/>
    </source>
</evidence>
<dbReference type="PROSITE" id="PS50109">
    <property type="entry name" value="HIS_KIN"/>
    <property type="match status" value="1"/>
</dbReference>
<keyword evidence="11" id="KW-0812">Transmembrane</keyword>
<dbReference type="FunFam" id="3.30.565.10:FF:000006">
    <property type="entry name" value="Sensor histidine kinase WalK"/>
    <property type="match status" value="1"/>
</dbReference>
<dbReference type="PRINTS" id="PR00344">
    <property type="entry name" value="BCTRLSENSOR"/>
</dbReference>
<dbReference type="InterPro" id="IPR003594">
    <property type="entry name" value="HATPase_dom"/>
</dbReference>
<feature type="transmembrane region" description="Helical" evidence="11">
    <location>
        <begin position="139"/>
        <end position="164"/>
    </location>
</feature>
<keyword evidence="9 11" id="KW-0472">Membrane</keyword>
<comment type="subcellular location">
    <subcellularLocation>
        <location evidence="3">Cell membrane</location>
    </subcellularLocation>
</comment>
<dbReference type="GO" id="GO:0005509">
    <property type="term" value="F:calcium ion binding"/>
    <property type="evidence" value="ECO:0007669"/>
    <property type="project" value="UniProtKB-ARBA"/>
</dbReference>
<proteinExistence type="predicted"/>
<feature type="region of interest" description="Disordered" evidence="10">
    <location>
        <begin position="1"/>
        <end position="69"/>
    </location>
</feature>
<dbReference type="Proteomes" id="UP000222106">
    <property type="component" value="Unassembled WGS sequence"/>
</dbReference>
<name>A0A2A9EKG2_9MICO</name>
<dbReference type="GO" id="GO:0000155">
    <property type="term" value="F:phosphorelay sensor kinase activity"/>
    <property type="evidence" value="ECO:0007669"/>
    <property type="project" value="InterPro"/>
</dbReference>
<keyword evidence="11" id="KW-1133">Transmembrane helix</keyword>
<evidence type="ECO:0000256" key="11">
    <source>
        <dbReference type="SAM" id="Phobius"/>
    </source>
</evidence>
<dbReference type="InterPro" id="IPR000700">
    <property type="entry name" value="PAS-assoc_C"/>
</dbReference>
<evidence type="ECO:0000256" key="6">
    <source>
        <dbReference type="ARBA" id="ARBA00022679"/>
    </source>
</evidence>
<dbReference type="PANTHER" id="PTHR43711">
    <property type="entry name" value="TWO-COMPONENT HISTIDINE KINASE"/>
    <property type="match status" value="1"/>
</dbReference>
<dbReference type="SMART" id="SM00387">
    <property type="entry name" value="HATPase_c"/>
    <property type="match status" value="1"/>
</dbReference>
<comment type="catalytic activity">
    <reaction evidence="1">
        <text>ATP + protein L-histidine = ADP + protein N-phospho-L-histidine.</text>
        <dbReference type="EC" id="2.7.13.3"/>
    </reaction>
</comment>
<dbReference type="Pfam" id="PF00512">
    <property type="entry name" value="HisKA"/>
    <property type="match status" value="1"/>
</dbReference>
<evidence type="ECO:0000256" key="9">
    <source>
        <dbReference type="ARBA" id="ARBA00023136"/>
    </source>
</evidence>
<dbReference type="CDD" id="cd00075">
    <property type="entry name" value="HATPase"/>
    <property type="match status" value="1"/>
</dbReference>
<dbReference type="InterPro" id="IPR003661">
    <property type="entry name" value="HisK_dim/P_dom"/>
</dbReference>
<evidence type="ECO:0000259" key="12">
    <source>
        <dbReference type="PROSITE" id="PS50109"/>
    </source>
</evidence>
<sequence>MGAPGVTRGSTRAPGGRPGTPSSGKDGGRSDPSAGTSDPSAGTSGPAPGPSRPTGPARTTGPGTTGRRREGDHLSVFLRQLPFTAVTLVIILGVAVFEEDLLGDHYFFVAVVLTVVATAMSLLVPWLRLPRWAAAVVPVMDICAVGFAQTAGFSSYVLILLPALWMATAYGGYGVAVAVVLGSAAAWGPEILTPIAPTIEDINRQILGPAVLVAAGIYLHLAERRSAAHRNLLGRQSTLIEETLHDARTQQRLLAGILNTIDVGVVAMDAHGRVTHINRAHARVIAGRYKVGDPVDIHAGVDGFRADGVTPLGPDGSPLVRASRGETIDRELTFWEEADGSRRALRVSAAPLLDDEGALTGAVVVYQDLTAETNALAQREDFVSSVSHELRTPLTSVLGYLELATEEPGLPQRARQHLQVVARNADRLQRLIADLLTAAQTKAGEIAMTATPVDLRDVVSEAVHSQAPRAEQHAVTVESRATTPCVVEGDRMRLTQVVDNIVSNAIKYSNPGGTVTVSLDADDEQAHLQVRDTGIGISAADQEHLFERFYRARAVRRGVVPGTGLGLHISRQLVEAHGGRIILSSAIGEGTTVDVYLPRGRR</sequence>
<evidence type="ECO:0000256" key="4">
    <source>
        <dbReference type="ARBA" id="ARBA00012438"/>
    </source>
</evidence>
<dbReference type="AlphaFoldDB" id="A0A2A9EKG2"/>
<reference evidence="14 15" key="1">
    <citation type="submission" date="2017-10" db="EMBL/GenBank/DDBJ databases">
        <title>Sequencing the genomes of 1000 actinobacteria strains.</title>
        <authorList>
            <person name="Klenk H.-P."/>
        </authorList>
    </citation>
    <scope>NUCLEOTIDE SEQUENCE [LARGE SCALE GENOMIC DNA]</scope>
    <source>
        <strain evidence="14 15">DSM 21838</strain>
    </source>
</reference>
<dbReference type="OrthoDB" id="9757990at2"/>
<evidence type="ECO:0000256" key="5">
    <source>
        <dbReference type="ARBA" id="ARBA00022553"/>
    </source>
</evidence>
<dbReference type="EC" id="2.7.13.3" evidence="4"/>
<evidence type="ECO:0000256" key="8">
    <source>
        <dbReference type="ARBA" id="ARBA00023012"/>
    </source>
</evidence>
<organism evidence="14 15">
    <name type="scientific">Georgenia soli</name>
    <dbReference type="NCBI Taxonomy" id="638953"/>
    <lineage>
        <taxon>Bacteria</taxon>
        <taxon>Bacillati</taxon>
        <taxon>Actinomycetota</taxon>
        <taxon>Actinomycetes</taxon>
        <taxon>Micrococcales</taxon>
        <taxon>Bogoriellaceae</taxon>
        <taxon>Georgenia</taxon>
    </lineage>
</organism>
<feature type="domain" description="Histidine kinase" evidence="12">
    <location>
        <begin position="385"/>
        <end position="601"/>
    </location>
</feature>
<dbReference type="PROSITE" id="PS50113">
    <property type="entry name" value="PAC"/>
    <property type="match status" value="1"/>
</dbReference>
<feature type="domain" description="PAC" evidence="13">
    <location>
        <begin position="328"/>
        <end position="381"/>
    </location>
</feature>
<accession>A0A2A9EKG2</accession>
<dbReference type="Pfam" id="PF02518">
    <property type="entry name" value="HATPase_c"/>
    <property type="match status" value="1"/>
</dbReference>
<dbReference type="SUPFAM" id="SSF47384">
    <property type="entry name" value="Homodimeric domain of signal transducing histidine kinase"/>
    <property type="match status" value="1"/>
</dbReference>
<keyword evidence="15" id="KW-1185">Reference proteome</keyword>
<dbReference type="InterPro" id="IPR005467">
    <property type="entry name" value="His_kinase_dom"/>
</dbReference>
<protein>
    <recommendedName>
        <fullName evidence="4">histidine kinase</fullName>
        <ecNumber evidence="4">2.7.13.3</ecNumber>
    </recommendedName>
</protein>
<dbReference type="SUPFAM" id="SSF55785">
    <property type="entry name" value="PYP-like sensor domain (PAS domain)"/>
    <property type="match status" value="1"/>
</dbReference>